<feature type="transmembrane region" description="Helical" evidence="2">
    <location>
        <begin position="60"/>
        <end position="78"/>
    </location>
</feature>
<accession>A0ABQ6JVE5</accession>
<evidence type="ECO:0000256" key="1">
    <source>
        <dbReference type="SAM" id="MobiDB-lite"/>
    </source>
</evidence>
<reference evidence="4" key="1">
    <citation type="journal article" date="2019" name="Int. J. Syst. Evol. Microbiol.">
        <title>The Global Catalogue of Microorganisms (GCM) 10K type strain sequencing project: providing services to taxonomists for standard genome sequencing and annotation.</title>
        <authorList>
            <consortium name="The Broad Institute Genomics Platform"/>
            <consortium name="The Broad Institute Genome Sequencing Center for Infectious Disease"/>
            <person name="Wu L."/>
            <person name="Ma J."/>
        </authorList>
    </citation>
    <scope>NUCLEOTIDE SEQUENCE [LARGE SCALE GENOMIC DNA]</scope>
    <source>
        <strain evidence="4">NBRC 108755</strain>
    </source>
</reference>
<keyword evidence="2" id="KW-0812">Transmembrane</keyword>
<evidence type="ECO:0000313" key="4">
    <source>
        <dbReference type="Proteomes" id="UP001157069"/>
    </source>
</evidence>
<dbReference type="EMBL" id="BSVA01000001">
    <property type="protein sequence ID" value="GMA91239.1"/>
    <property type="molecule type" value="Genomic_DNA"/>
</dbReference>
<keyword evidence="2" id="KW-1133">Transmembrane helix</keyword>
<keyword evidence="4" id="KW-1185">Reference proteome</keyword>
<name>A0ABQ6JVE5_9MICO</name>
<comment type="caution">
    <text evidence="3">The sequence shown here is derived from an EMBL/GenBank/DDBJ whole genome shotgun (WGS) entry which is preliminary data.</text>
</comment>
<protein>
    <submittedName>
        <fullName evidence="3">Uncharacterized protein</fullName>
    </submittedName>
</protein>
<keyword evidence="2" id="KW-0472">Membrane</keyword>
<organism evidence="3 4">
    <name type="scientific">Homoserinibacter gongjuensis</name>
    <dbReference type="NCBI Taxonomy" id="1162968"/>
    <lineage>
        <taxon>Bacteria</taxon>
        <taxon>Bacillati</taxon>
        <taxon>Actinomycetota</taxon>
        <taxon>Actinomycetes</taxon>
        <taxon>Micrococcales</taxon>
        <taxon>Microbacteriaceae</taxon>
        <taxon>Homoserinibacter</taxon>
    </lineage>
</organism>
<feature type="transmembrane region" description="Helical" evidence="2">
    <location>
        <begin position="28"/>
        <end position="48"/>
    </location>
</feature>
<feature type="transmembrane region" description="Helical" evidence="2">
    <location>
        <begin position="85"/>
        <end position="105"/>
    </location>
</feature>
<gene>
    <name evidence="3" type="ORF">GCM10025869_17680</name>
</gene>
<evidence type="ECO:0000256" key="2">
    <source>
        <dbReference type="SAM" id="Phobius"/>
    </source>
</evidence>
<proteinExistence type="predicted"/>
<dbReference type="RefSeq" id="WP_284299485.1">
    <property type="nucleotide sequence ID" value="NZ_BSVA01000001.1"/>
</dbReference>
<sequence length="140" mass="14269">MSAPADAARWNPRRVPARPRTSDRVRGICVLAVAWSLVLAAVILAAVIGPPYAVAGDLSIIYLGYAVVWGGVACIIVSRGPTITGVILAAQGIGAGLSLLFTVLLRAEPGPPSSSACSRTPPTASGCPARSRASPCCRCC</sequence>
<feature type="compositionally biased region" description="Polar residues" evidence="1">
    <location>
        <begin position="113"/>
        <end position="123"/>
    </location>
</feature>
<feature type="region of interest" description="Disordered" evidence="1">
    <location>
        <begin position="111"/>
        <end position="130"/>
    </location>
</feature>
<dbReference type="Proteomes" id="UP001157069">
    <property type="component" value="Unassembled WGS sequence"/>
</dbReference>
<evidence type="ECO:0000313" key="3">
    <source>
        <dbReference type="EMBL" id="GMA91239.1"/>
    </source>
</evidence>